<evidence type="ECO:0000313" key="2">
    <source>
        <dbReference type="EMBL" id="ADE55829.1"/>
    </source>
</evidence>
<keyword evidence="1" id="KW-0812">Transmembrane</keyword>
<proteinExistence type="predicted"/>
<protein>
    <recommendedName>
        <fullName evidence="4">FeoB-associated Cys-rich membrane protein</fullName>
    </recommendedName>
</protein>
<sequence length="56" mass="6188">MEYLDIILTALILTGAICFLYKTFKPKGNGRGCGCGSVDCKVPKPKVQVPEHLRKH</sequence>
<dbReference type="HOGENOM" id="CLU_3006480_0_0_0"/>
<dbReference type="Proteomes" id="UP000000925">
    <property type="component" value="Chromosome"/>
</dbReference>
<evidence type="ECO:0000256" key="1">
    <source>
        <dbReference type="SAM" id="Phobius"/>
    </source>
</evidence>
<keyword evidence="3" id="KW-1185">Reference proteome</keyword>
<reference evidence="2 3" key="1">
    <citation type="journal article" date="2010" name="Stand. Genomic Sci.">
        <title>Complete genome sequence of Coraliomargarita akajimensis type strain (04OKA010-24).</title>
        <authorList>
            <person name="Mavromatis K."/>
            <person name="Abt B."/>
            <person name="Brambilla E."/>
            <person name="Lapidus A."/>
            <person name="Copeland A."/>
            <person name="Deshpande S."/>
            <person name="Nolan M."/>
            <person name="Lucas S."/>
            <person name="Tice H."/>
            <person name="Cheng J.F."/>
            <person name="Han C."/>
            <person name="Detter J.C."/>
            <person name="Woyke T."/>
            <person name="Goodwin L."/>
            <person name="Pitluck S."/>
            <person name="Held B."/>
            <person name="Brettin T."/>
            <person name="Tapia R."/>
            <person name="Ivanova N."/>
            <person name="Mikhailova N."/>
            <person name="Pati A."/>
            <person name="Liolios K."/>
            <person name="Chen A."/>
            <person name="Palaniappan K."/>
            <person name="Land M."/>
            <person name="Hauser L."/>
            <person name="Chang Y.J."/>
            <person name="Jeffries C.D."/>
            <person name="Rohde M."/>
            <person name="Goker M."/>
            <person name="Bristow J."/>
            <person name="Eisen J.A."/>
            <person name="Markowitz V."/>
            <person name="Hugenholtz P."/>
            <person name="Klenk H.P."/>
            <person name="Kyrpides N.C."/>
        </authorList>
    </citation>
    <scope>NUCLEOTIDE SEQUENCE [LARGE SCALE GENOMIC DNA]</scope>
    <source>
        <strain evidence="3">DSM 45221 / IAM 15411 / JCM 23193 / KCTC 12865</strain>
    </source>
</reference>
<dbReference type="KEGG" id="caa:Caka_2816"/>
<evidence type="ECO:0008006" key="4">
    <source>
        <dbReference type="Google" id="ProtNLM"/>
    </source>
</evidence>
<accession>D5EQL5</accession>
<dbReference type="AlphaFoldDB" id="D5EQL5"/>
<gene>
    <name evidence="2" type="ordered locus">Caka_2816</name>
</gene>
<dbReference type="EMBL" id="CP001998">
    <property type="protein sequence ID" value="ADE55829.1"/>
    <property type="molecule type" value="Genomic_DNA"/>
</dbReference>
<name>D5EQL5_CORAD</name>
<dbReference type="STRING" id="583355.Caka_2816"/>
<feature type="transmembrane region" description="Helical" evidence="1">
    <location>
        <begin position="6"/>
        <end position="24"/>
    </location>
</feature>
<keyword evidence="1" id="KW-1133">Transmembrane helix</keyword>
<organism evidence="2 3">
    <name type="scientific">Coraliomargarita akajimensis (strain DSM 45221 / IAM 15411 / JCM 23193 / KCTC 12865 / 04OKA010-24)</name>
    <dbReference type="NCBI Taxonomy" id="583355"/>
    <lineage>
        <taxon>Bacteria</taxon>
        <taxon>Pseudomonadati</taxon>
        <taxon>Verrucomicrobiota</taxon>
        <taxon>Opitutia</taxon>
        <taxon>Puniceicoccales</taxon>
        <taxon>Coraliomargaritaceae</taxon>
        <taxon>Coraliomargarita</taxon>
    </lineage>
</organism>
<keyword evidence="1" id="KW-0472">Membrane</keyword>
<evidence type="ECO:0000313" key="3">
    <source>
        <dbReference type="Proteomes" id="UP000000925"/>
    </source>
</evidence>